<gene>
    <name evidence="2" type="ORF">EV421DRAFT_2015403</name>
</gene>
<evidence type="ECO:0000313" key="2">
    <source>
        <dbReference type="EMBL" id="KAK0452595.1"/>
    </source>
</evidence>
<sequence length="235" mass="26676">MLAYEQFSHPSKKITDHGAEDEPRQCWTPIWNGCLTTRLALLWFSTKRWKEKRTKKGLKIEMSWTTTKMRGQAKSANTLNRKIYGRQGHRRSLRCGLDSSQTNGRSSDEDTPIRHAGRTATLALARRSSQSESWIWRAWPSVRAVISCPTRSVNFWMALSNGPRKVTNRFTSQLGHRKSVLKICHHELEKRSPFPGLTAFKVSFTPVAFGTDEPILVCALAGAEKTYDAILTILS</sequence>
<feature type="region of interest" description="Disordered" evidence="1">
    <location>
        <begin position="94"/>
        <end position="113"/>
    </location>
</feature>
<evidence type="ECO:0000313" key="3">
    <source>
        <dbReference type="Proteomes" id="UP001175226"/>
    </source>
</evidence>
<protein>
    <submittedName>
        <fullName evidence="2">Uncharacterized protein</fullName>
    </submittedName>
</protein>
<feature type="compositionally biased region" description="Basic and acidic residues" evidence="1">
    <location>
        <begin position="13"/>
        <end position="22"/>
    </location>
</feature>
<accession>A0AA39K355</accession>
<dbReference type="AlphaFoldDB" id="A0AA39K355"/>
<keyword evidence="3" id="KW-1185">Reference proteome</keyword>
<evidence type="ECO:0000256" key="1">
    <source>
        <dbReference type="SAM" id="MobiDB-lite"/>
    </source>
</evidence>
<dbReference type="Proteomes" id="UP001175226">
    <property type="component" value="Unassembled WGS sequence"/>
</dbReference>
<dbReference type="EMBL" id="JAUEPT010000004">
    <property type="protein sequence ID" value="KAK0452595.1"/>
    <property type="molecule type" value="Genomic_DNA"/>
</dbReference>
<proteinExistence type="predicted"/>
<reference evidence="2" key="1">
    <citation type="submission" date="2023-06" db="EMBL/GenBank/DDBJ databases">
        <authorList>
            <consortium name="Lawrence Berkeley National Laboratory"/>
            <person name="Ahrendt S."/>
            <person name="Sahu N."/>
            <person name="Indic B."/>
            <person name="Wong-Bajracharya J."/>
            <person name="Merenyi Z."/>
            <person name="Ke H.-M."/>
            <person name="Monk M."/>
            <person name="Kocsube S."/>
            <person name="Drula E."/>
            <person name="Lipzen A."/>
            <person name="Balint B."/>
            <person name="Henrissat B."/>
            <person name="Andreopoulos B."/>
            <person name="Martin F.M."/>
            <person name="Harder C.B."/>
            <person name="Rigling D."/>
            <person name="Ford K.L."/>
            <person name="Foster G.D."/>
            <person name="Pangilinan J."/>
            <person name="Papanicolaou A."/>
            <person name="Barry K."/>
            <person name="LaButti K."/>
            <person name="Viragh M."/>
            <person name="Koriabine M."/>
            <person name="Yan M."/>
            <person name="Riley R."/>
            <person name="Champramary S."/>
            <person name="Plett K.L."/>
            <person name="Tsai I.J."/>
            <person name="Slot J."/>
            <person name="Sipos G."/>
            <person name="Plett J."/>
            <person name="Nagy L.G."/>
            <person name="Grigoriev I.V."/>
        </authorList>
    </citation>
    <scope>NUCLEOTIDE SEQUENCE</scope>
    <source>
        <strain evidence="2">FPL87.14</strain>
    </source>
</reference>
<name>A0AA39K355_9AGAR</name>
<organism evidence="2 3">
    <name type="scientific">Armillaria borealis</name>
    <dbReference type="NCBI Taxonomy" id="47425"/>
    <lineage>
        <taxon>Eukaryota</taxon>
        <taxon>Fungi</taxon>
        <taxon>Dikarya</taxon>
        <taxon>Basidiomycota</taxon>
        <taxon>Agaricomycotina</taxon>
        <taxon>Agaricomycetes</taxon>
        <taxon>Agaricomycetidae</taxon>
        <taxon>Agaricales</taxon>
        <taxon>Marasmiineae</taxon>
        <taxon>Physalacriaceae</taxon>
        <taxon>Armillaria</taxon>
    </lineage>
</organism>
<feature type="region of interest" description="Disordered" evidence="1">
    <location>
        <begin position="1"/>
        <end position="22"/>
    </location>
</feature>
<comment type="caution">
    <text evidence="2">The sequence shown here is derived from an EMBL/GenBank/DDBJ whole genome shotgun (WGS) entry which is preliminary data.</text>
</comment>